<dbReference type="EMBL" id="BMYV01000001">
    <property type="protein sequence ID" value="GGX64471.1"/>
    <property type="molecule type" value="Genomic_DNA"/>
</dbReference>
<dbReference type="PANTHER" id="PTHR33507:SF3">
    <property type="entry name" value="INNER MEMBRANE PROTEIN YBBJ"/>
    <property type="match status" value="1"/>
</dbReference>
<protein>
    <submittedName>
        <fullName evidence="7">Membrane protein</fullName>
    </submittedName>
</protein>
<dbReference type="InterPro" id="IPR002810">
    <property type="entry name" value="NfeD-like_C"/>
</dbReference>
<dbReference type="PANTHER" id="PTHR33507">
    <property type="entry name" value="INNER MEMBRANE PROTEIN YBBJ"/>
    <property type="match status" value="1"/>
</dbReference>
<keyword evidence="3 5" id="KW-1133">Transmembrane helix</keyword>
<keyword evidence="8" id="KW-1185">Reference proteome</keyword>
<keyword evidence="2 5" id="KW-0812">Transmembrane</keyword>
<dbReference type="Gene3D" id="2.40.50.140">
    <property type="entry name" value="Nucleic acid-binding proteins"/>
    <property type="match status" value="1"/>
</dbReference>
<dbReference type="AlphaFoldDB" id="A0A918NFN5"/>
<evidence type="ECO:0000256" key="5">
    <source>
        <dbReference type="SAM" id="Phobius"/>
    </source>
</evidence>
<feature type="transmembrane region" description="Helical" evidence="5">
    <location>
        <begin position="62"/>
        <end position="82"/>
    </location>
</feature>
<dbReference type="Proteomes" id="UP000600865">
    <property type="component" value="Unassembled WGS sequence"/>
</dbReference>
<name>A0A918NFN5_9PROT</name>
<evidence type="ECO:0000259" key="6">
    <source>
        <dbReference type="Pfam" id="PF01957"/>
    </source>
</evidence>
<dbReference type="InterPro" id="IPR052165">
    <property type="entry name" value="Membrane_assoc_protease"/>
</dbReference>
<feature type="domain" description="NfeD-like C-terminal" evidence="6">
    <location>
        <begin position="100"/>
        <end position="155"/>
    </location>
</feature>
<sequence>MESDTNILLAFLESMNATRWGLLGIGLVALELITGTTYILWPAVAALILSLWVFFLPLSWELQFIMFFILSAALLVVGHIYLRPLMKSGTPSDLNDPARSMTGRRVVAFTDFVNGQGRVTVGDTQWKASTEFDDPKVGDALVITSVAGATLIVQPIVKA</sequence>
<comment type="caution">
    <text evidence="7">The sequence shown here is derived from an EMBL/GenBank/DDBJ whole genome shotgun (WGS) entry which is preliminary data.</text>
</comment>
<reference evidence="7 8" key="1">
    <citation type="journal article" date="2014" name="Int. J. Syst. Evol. Microbiol.">
        <title>Complete genome sequence of Corynebacterium casei LMG S-19264T (=DSM 44701T), isolated from a smear-ripened cheese.</title>
        <authorList>
            <consortium name="US DOE Joint Genome Institute (JGI-PGF)"/>
            <person name="Walter F."/>
            <person name="Albersmeier A."/>
            <person name="Kalinowski J."/>
            <person name="Ruckert C."/>
        </authorList>
    </citation>
    <scope>NUCLEOTIDE SEQUENCE [LARGE SCALE GENOMIC DNA]</scope>
    <source>
        <strain evidence="7 8">KCTC 23968</strain>
    </source>
</reference>
<dbReference type="RefSeq" id="WP_189583061.1">
    <property type="nucleotide sequence ID" value="NZ_BMYV01000001.1"/>
</dbReference>
<keyword evidence="4 5" id="KW-0472">Membrane</keyword>
<organism evidence="7 8">
    <name type="scientific">Litorimonas cladophorae</name>
    <dbReference type="NCBI Taxonomy" id="1220491"/>
    <lineage>
        <taxon>Bacteria</taxon>
        <taxon>Pseudomonadati</taxon>
        <taxon>Pseudomonadota</taxon>
        <taxon>Alphaproteobacteria</taxon>
        <taxon>Maricaulales</taxon>
        <taxon>Robiginitomaculaceae</taxon>
    </lineage>
</organism>
<comment type="subcellular location">
    <subcellularLocation>
        <location evidence="1">Membrane</location>
        <topology evidence="1">Multi-pass membrane protein</topology>
    </subcellularLocation>
</comment>
<dbReference type="InterPro" id="IPR012340">
    <property type="entry name" value="NA-bd_OB-fold"/>
</dbReference>
<evidence type="ECO:0000256" key="4">
    <source>
        <dbReference type="ARBA" id="ARBA00023136"/>
    </source>
</evidence>
<dbReference type="GO" id="GO:0005886">
    <property type="term" value="C:plasma membrane"/>
    <property type="evidence" value="ECO:0007669"/>
    <property type="project" value="TreeGrafter"/>
</dbReference>
<proteinExistence type="predicted"/>
<gene>
    <name evidence="7" type="ORF">GCM10011309_13310</name>
</gene>
<dbReference type="Pfam" id="PF01957">
    <property type="entry name" value="NfeD"/>
    <property type="match status" value="1"/>
</dbReference>
<accession>A0A918NFN5</accession>
<evidence type="ECO:0000313" key="8">
    <source>
        <dbReference type="Proteomes" id="UP000600865"/>
    </source>
</evidence>
<evidence type="ECO:0000256" key="2">
    <source>
        <dbReference type="ARBA" id="ARBA00022692"/>
    </source>
</evidence>
<evidence type="ECO:0000256" key="3">
    <source>
        <dbReference type="ARBA" id="ARBA00022989"/>
    </source>
</evidence>
<evidence type="ECO:0000313" key="7">
    <source>
        <dbReference type="EMBL" id="GGX64471.1"/>
    </source>
</evidence>
<evidence type="ECO:0000256" key="1">
    <source>
        <dbReference type="ARBA" id="ARBA00004141"/>
    </source>
</evidence>
<feature type="transmembrane region" description="Helical" evidence="5">
    <location>
        <begin position="37"/>
        <end position="56"/>
    </location>
</feature>